<feature type="region of interest" description="Disordered" evidence="1">
    <location>
        <begin position="35"/>
        <end position="88"/>
    </location>
</feature>
<feature type="compositionally biased region" description="Acidic residues" evidence="1">
    <location>
        <begin position="273"/>
        <end position="298"/>
    </location>
</feature>
<protein>
    <submittedName>
        <fullName evidence="2">Uncharacterized protein</fullName>
    </submittedName>
</protein>
<feature type="compositionally biased region" description="Polar residues" evidence="1">
    <location>
        <begin position="472"/>
        <end position="482"/>
    </location>
</feature>
<evidence type="ECO:0000313" key="3">
    <source>
        <dbReference type="Proteomes" id="UP000076837"/>
    </source>
</evidence>
<evidence type="ECO:0000313" key="2">
    <source>
        <dbReference type="EMBL" id="KZM19163.1"/>
    </source>
</evidence>
<feature type="region of interest" description="Disordered" evidence="1">
    <location>
        <begin position="1"/>
        <end position="23"/>
    </location>
</feature>
<feature type="region of interest" description="Disordered" evidence="1">
    <location>
        <begin position="110"/>
        <end position="153"/>
    </location>
</feature>
<feature type="compositionally biased region" description="Basic and acidic residues" evidence="1">
    <location>
        <begin position="136"/>
        <end position="153"/>
    </location>
</feature>
<feature type="compositionally biased region" description="Low complexity" evidence="1">
    <location>
        <begin position="255"/>
        <end position="269"/>
    </location>
</feature>
<dbReference type="EMBL" id="JYNV01000299">
    <property type="protein sequence ID" value="KZM19163.1"/>
    <property type="molecule type" value="Genomic_DNA"/>
</dbReference>
<feature type="compositionally biased region" description="Basic and acidic residues" evidence="1">
    <location>
        <begin position="403"/>
        <end position="412"/>
    </location>
</feature>
<name>A0A162WQK0_DIDRA</name>
<keyword evidence="3" id="KW-1185">Reference proteome</keyword>
<sequence>MPSHRHEEKVSRREKERGAQRRYPVEWDEEVYRLLGSGGGDGRGKLLTPSRGEEALRSPNSPPRPRDTHSLSGATLHDVDGPPVRQNTGFHILTQDLIPARRGWTERLDHRFGHSRCPDEEYCSATEGDGEDQDEQRDGDKDKDKDKDKDGEIKFAIPPNRILKTQTIHVVSSPVKGSDNITAAAADCRYSTAPPTAPRSGKKRIGLRHTQRDGLDAPPRPHPCCADKVVTVDGVQSGVLRRSGRGGGERKGVVEEVFSSTSASSSASGTSGGEDEEGEESTEYEDGSTEDEDEDEEGSKDGVQEDRYEEEERYIQEERSAGILHTPMQWPRTKDGEKKGGDDVLLDHERKELRAAMARLGRMRKIKSRSLCSGVPSWQKPAVDIQLPNHRSSAIHNNTAHLARSDEHRDSPPSRMRRNLDQPTSTAITTPSLLTSHSLIDSPPQKFLGIATPPSHFRSLSPQPTDPALMSLRTSTLTSNPHASLPRKVG</sequence>
<feature type="compositionally biased region" description="Basic residues" evidence="1">
    <location>
        <begin position="200"/>
        <end position="209"/>
    </location>
</feature>
<organism evidence="2 3">
    <name type="scientific">Didymella rabiei</name>
    <name type="common">Chickpea ascochyta blight fungus</name>
    <name type="synonym">Mycosphaerella rabiei</name>
    <dbReference type="NCBI Taxonomy" id="5454"/>
    <lineage>
        <taxon>Eukaryota</taxon>
        <taxon>Fungi</taxon>
        <taxon>Dikarya</taxon>
        <taxon>Ascomycota</taxon>
        <taxon>Pezizomycotina</taxon>
        <taxon>Dothideomycetes</taxon>
        <taxon>Pleosporomycetidae</taxon>
        <taxon>Pleosporales</taxon>
        <taxon>Pleosporineae</taxon>
        <taxon>Didymellaceae</taxon>
        <taxon>Ascochyta</taxon>
    </lineage>
</organism>
<feature type="compositionally biased region" description="Polar residues" evidence="1">
    <location>
        <begin position="421"/>
        <end position="439"/>
    </location>
</feature>
<proteinExistence type="predicted"/>
<feature type="compositionally biased region" description="Basic and acidic residues" evidence="1">
    <location>
        <begin position="332"/>
        <end position="342"/>
    </location>
</feature>
<reference evidence="2 3" key="1">
    <citation type="journal article" date="2016" name="Sci. Rep.">
        <title>Draft genome sequencing and secretome analysis of fungal phytopathogen Ascochyta rabiei provides insight into the necrotrophic effector repertoire.</title>
        <authorList>
            <person name="Verma S."/>
            <person name="Gazara R.K."/>
            <person name="Nizam S."/>
            <person name="Parween S."/>
            <person name="Chattopadhyay D."/>
            <person name="Verma P.K."/>
        </authorList>
    </citation>
    <scope>NUCLEOTIDE SEQUENCE [LARGE SCALE GENOMIC DNA]</scope>
    <source>
        <strain evidence="2 3">ArDII</strain>
    </source>
</reference>
<gene>
    <name evidence="2" type="ORF">ST47_g9694</name>
</gene>
<accession>A0A162WQK0</accession>
<feature type="compositionally biased region" description="Basic and acidic residues" evidence="1">
    <location>
        <begin position="110"/>
        <end position="119"/>
    </location>
</feature>
<feature type="region of interest" description="Disordered" evidence="1">
    <location>
        <begin position="397"/>
        <end position="490"/>
    </location>
</feature>
<feature type="region of interest" description="Disordered" evidence="1">
    <location>
        <begin position="190"/>
        <end position="342"/>
    </location>
</feature>
<comment type="caution">
    <text evidence="2">The sequence shown here is derived from an EMBL/GenBank/DDBJ whole genome shotgun (WGS) entry which is preliminary data.</text>
</comment>
<dbReference type="Proteomes" id="UP000076837">
    <property type="component" value="Unassembled WGS sequence"/>
</dbReference>
<dbReference type="AlphaFoldDB" id="A0A162WQK0"/>
<evidence type="ECO:0000256" key="1">
    <source>
        <dbReference type="SAM" id="MobiDB-lite"/>
    </source>
</evidence>